<name>A0A433UA33_ELYCH</name>
<protein>
    <submittedName>
        <fullName evidence="2">Uncharacterized protein</fullName>
    </submittedName>
</protein>
<evidence type="ECO:0000313" key="3">
    <source>
        <dbReference type="Proteomes" id="UP000271974"/>
    </source>
</evidence>
<feature type="region of interest" description="Disordered" evidence="1">
    <location>
        <begin position="1"/>
        <end position="120"/>
    </location>
</feature>
<dbReference type="EMBL" id="RQTK01000027">
    <property type="protein sequence ID" value="RUS90670.1"/>
    <property type="molecule type" value="Genomic_DNA"/>
</dbReference>
<sequence length="201" mass="21046">MDGTDADGEWSDEELLQSGSQTGVSDDPDTGLSSGQDRRKSRDTCDHATANGTSAGPHGPEGRRTSRQKNHHHRPSLGSLIKKISTSSAPDNQGGQANRDACWEGDSGSYGHHNTKSNQEAVPVSVSASGSMGDFPNSKPYYSGLGISSGSPRMMTSAPDPVCAILDRIDAQIDAMDATDMSVSSTVSLSQCLSVVSLVYV</sequence>
<gene>
    <name evidence="2" type="ORF">EGW08_001570</name>
</gene>
<dbReference type="Proteomes" id="UP000271974">
    <property type="component" value="Unassembled WGS sequence"/>
</dbReference>
<keyword evidence="3" id="KW-1185">Reference proteome</keyword>
<accession>A0A433UA33</accession>
<dbReference type="AlphaFoldDB" id="A0A433UA33"/>
<proteinExistence type="predicted"/>
<evidence type="ECO:0000313" key="2">
    <source>
        <dbReference type="EMBL" id="RUS90670.1"/>
    </source>
</evidence>
<evidence type="ECO:0000256" key="1">
    <source>
        <dbReference type="SAM" id="MobiDB-lite"/>
    </source>
</evidence>
<feature type="compositionally biased region" description="Basic residues" evidence="1">
    <location>
        <begin position="65"/>
        <end position="75"/>
    </location>
</feature>
<organism evidence="2 3">
    <name type="scientific">Elysia chlorotica</name>
    <name type="common">Eastern emerald elysia</name>
    <name type="synonym">Sea slug</name>
    <dbReference type="NCBI Taxonomy" id="188477"/>
    <lineage>
        <taxon>Eukaryota</taxon>
        <taxon>Metazoa</taxon>
        <taxon>Spiralia</taxon>
        <taxon>Lophotrochozoa</taxon>
        <taxon>Mollusca</taxon>
        <taxon>Gastropoda</taxon>
        <taxon>Heterobranchia</taxon>
        <taxon>Euthyneura</taxon>
        <taxon>Panpulmonata</taxon>
        <taxon>Sacoglossa</taxon>
        <taxon>Placobranchoidea</taxon>
        <taxon>Plakobranchidae</taxon>
        <taxon>Elysia</taxon>
    </lineage>
</organism>
<feature type="compositionally biased region" description="Polar residues" evidence="1">
    <location>
        <begin position="84"/>
        <end position="96"/>
    </location>
</feature>
<feature type="compositionally biased region" description="Acidic residues" evidence="1">
    <location>
        <begin position="1"/>
        <end position="15"/>
    </location>
</feature>
<feature type="compositionally biased region" description="Basic and acidic residues" evidence="1">
    <location>
        <begin position="36"/>
        <end position="46"/>
    </location>
</feature>
<comment type="caution">
    <text evidence="2">The sequence shown here is derived from an EMBL/GenBank/DDBJ whole genome shotgun (WGS) entry which is preliminary data.</text>
</comment>
<dbReference type="OrthoDB" id="6159796at2759"/>
<reference evidence="2 3" key="1">
    <citation type="submission" date="2019-01" db="EMBL/GenBank/DDBJ databases">
        <title>A draft genome assembly of the solar-powered sea slug Elysia chlorotica.</title>
        <authorList>
            <person name="Cai H."/>
            <person name="Li Q."/>
            <person name="Fang X."/>
            <person name="Li J."/>
            <person name="Curtis N.E."/>
            <person name="Altenburger A."/>
            <person name="Shibata T."/>
            <person name="Feng M."/>
            <person name="Maeda T."/>
            <person name="Schwartz J.A."/>
            <person name="Shigenobu S."/>
            <person name="Lundholm N."/>
            <person name="Nishiyama T."/>
            <person name="Yang H."/>
            <person name="Hasebe M."/>
            <person name="Li S."/>
            <person name="Pierce S.K."/>
            <person name="Wang J."/>
        </authorList>
    </citation>
    <scope>NUCLEOTIDE SEQUENCE [LARGE SCALE GENOMIC DNA]</scope>
    <source>
        <strain evidence="2">EC2010</strain>
        <tissue evidence="2">Whole organism of an adult</tissue>
    </source>
</reference>